<organism evidence="1 2">
    <name type="scientific">Candidatus Abzuiibacterium crystallinum</name>
    <dbReference type="NCBI Taxonomy" id="1974748"/>
    <lineage>
        <taxon>Bacteria</taxon>
        <taxon>Pseudomonadati</taxon>
        <taxon>Candidatus Omnitrophota</taxon>
        <taxon>Candidatus Abzuiibacterium</taxon>
    </lineage>
</organism>
<name>A0A2H0LLE8_9BACT</name>
<dbReference type="Proteomes" id="UP000230859">
    <property type="component" value="Unassembled WGS sequence"/>
</dbReference>
<comment type="caution">
    <text evidence="1">The sequence shown here is derived from an EMBL/GenBank/DDBJ whole genome shotgun (WGS) entry which is preliminary data.</text>
</comment>
<accession>A0A2H0LLE8</accession>
<evidence type="ECO:0000313" key="1">
    <source>
        <dbReference type="EMBL" id="PIQ85232.1"/>
    </source>
</evidence>
<gene>
    <name evidence="1" type="ORF">COV74_09745</name>
</gene>
<proteinExistence type="predicted"/>
<dbReference type="Gene3D" id="1.10.1200.10">
    <property type="entry name" value="ACP-like"/>
    <property type="match status" value="1"/>
</dbReference>
<reference evidence="1 2" key="1">
    <citation type="submission" date="2017-09" db="EMBL/GenBank/DDBJ databases">
        <title>Depth-based differentiation of microbial function through sediment-hosted aquifers and enrichment of novel symbionts in the deep terrestrial subsurface.</title>
        <authorList>
            <person name="Probst A.J."/>
            <person name="Ladd B."/>
            <person name="Jarett J.K."/>
            <person name="Geller-Mcgrath D.E."/>
            <person name="Sieber C.M."/>
            <person name="Emerson J.B."/>
            <person name="Anantharaman K."/>
            <person name="Thomas B.C."/>
            <person name="Malmstrom R."/>
            <person name="Stieglmeier M."/>
            <person name="Klingl A."/>
            <person name="Woyke T."/>
            <person name="Ryan C.M."/>
            <person name="Banfield J.F."/>
        </authorList>
    </citation>
    <scope>NUCLEOTIDE SEQUENCE [LARGE SCALE GENOMIC DNA]</scope>
    <source>
        <strain evidence="1">CG11_big_fil_rev_8_21_14_0_20_45_26</strain>
    </source>
</reference>
<dbReference type="InterPro" id="IPR036736">
    <property type="entry name" value="ACP-like_sf"/>
</dbReference>
<protein>
    <submittedName>
        <fullName evidence="1">Acyl carrier protein</fullName>
    </submittedName>
</protein>
<dbReference type="SUPFAM" id="SSF47336">
    <property type="entry name" value="ACP-like"/>
    <property type="match status" value="1"/>
</dbReference>
<dbReference type="EMBL" id="PCVY01000072">
    <property type="protein sequence ID" value="PIQ85232.1"/>
    <property type="molecule type" value="Genomic_DNA"/>
</dbReference>
<evidence type="ECO:0000313" key="2">
    <source>
        <dbReference type="Proteomes" id="UP000230859"/>
    </source>
</evidence>
<sequence>MNRTEIKQQLIEIFSVIFDLTDQGEIERLEAAHSEKWDSLNHLNLMTAIEQKFEIELTPDEMDLIHSFDLALSVTQEKVQEKLV</sequence>
<dbReference type="AlphaFoldDB" id="A0A2H0LLE8"/>